<dbReference type="EMBL" id="CADCXW020000347">
    <property type="protein sequence ID" value="CAD1581495.1"/>
    <property type="molecule type" value="Genomic_DNA"/>
</dbReference>
<dbReference type="InterPro" id="IPR015943">
    <property type="entry name" value="WD40/YVTN_repeat-like_dom_sf"/>
</dbReference>
<dbReference type="Gene3D" id="2.130.10.10">
    <property type="entry name" value="YVTN repeat-like/Quinoprotein amine dehydrogenase"/>
    <property type="match status" value="2"/>
</dbReference>
<dbReference type="PANTHER" id="PTHR14091:SF0">
    <property type="entry name" value="PERIODIC TRYPTOPHAN PROTEIN 1 HOMOLOG"/>
    <property type="match status" value="1"/>
</dbReference>
<sequence length="440" mass="49298">MESDSEDEDRKEETTSGTSTNPQNTSSGPTGDDEFDFDNYDNEDGNIHCNIGGLAVINPDGRDPLITVGDDEDQDSEKEDDIIKPDDNLVLVGHVDGDASILEVFVYNEKEGSFYCHHDFLLPSFPLCIEWLNFDPTSMKPGNLCAIGDMTPIIQVWDLDIIDCLEPAFVLGSKPKKKNKGKRIGHKDAVLDLTWNKNYRHVLASGSVDQTVLLWDLDQGTPATKLKNFGEKVQSIEFHPHETHNLLTGCADGVTRLYDCRVDDTFKSWETTGEVEKVLWNHFDPNYCFISTNSGIIECIDVREGKHIWQKKAHEKEVTGLSLSASCPGLLVTSAYDGVIKVWDVLDVHNAEMIFEKKTNLGQLQCLASSPDSPFVFATGGDHKSHNYKIWDLMEITVVAERFKERGLVVNNFNDSQEEVMDVAEDMESISLKDQNKSNK</sequence>
<evidence type="ECO:0000256" key="5">
    <source>
        <dbReference type="SAM" id="MobiDB-lite"/>
    </source>
</evidence>
<feature type="compositionally biased region" description="Acidic residues" evidence="5">
    <location>
        <begin position="31"/>
        <end position="42"/>
    </location>
</feature>
<dbReference type="SUPFAM" id="SSF50978">
    <property type="entry name" value="WD40 repeat-like"/>
    <property type="match status" value="1"/>
</dbReference>
<dbReference type="GO" id="GO:0005634">
    <property type="term" value="C:nucleus"/>
    <property type="evidence" value="ECO:0007669"/>
    <property type="project" value="TreeGrafter"/>
</dbReference>
<dbReference type="PROSITE" id="PS00678">
    <property type="entry name" value="WD_REPEATS_1"/>
    <property type="match status" value="2"/>
</dbReference>
<keyword evidence="2 4" id="KW-0853">WD repeat</keyword>
<dbReference type="InterPro" id="IPR001680">
    <property type="entry name" value="WD40_rpt"/>
</dbReference>
<reference evidence="6" key="1">
    <citation type="submission" date="2020-07" db="EMBL/GenBank/DDBJ databases">
        <authorList>
            <person name="Ferguson B K."/>
        </authorList>
    </citation>
    <scope>NUCLEOTIDE SEQUENCE</scope>
    <source>
        <strain evidence="6">L06</strain>
    </source>
</reference>
<accession>A0A6V7LZ75</accession>
<gene>
    <name evidence="6" type="ORF">BBRV_LOCUS119515</name>
</gene>
<feature type="region of interest" description="Disordered" evidence="5">
    <location>
        <begin position="1"/>
        <end position="42"/>
    </location>
</feature>
<feature type="compositionally biased region" description="Polar residues" evidence="5">
    <location>
        <begin position="17"/>
        <end position="29"/>
    </location>
</feature>
<dbReference type="InterPro" id="IPR019775">
    <property type="entry name" value="WD40_repeat_CS"/>
</dbReference>
<dbReference type="PROSITE" id="PS50082">
    <property type="entry name" value="WD_REPEATS_2"/>
    <property type="match status" value="2"/>
</dbReference>
<proteinExistence type="predicted"/>
<dbReference type="InterPro" id="IPR044285">
    <property type="entry name" value="PWP1"/>
</dbReference>
<evidence type="ECO:0000256" key="4">
    <source>
        <dbReference type="PROSITE-ProRule" id="PRU00221"/>
    </source>
</evidence>
<feature type="compositionally biased region" description="Acidic residues" evidence="5">
    <location>
        <begin position="1"/>
        <end position="10"/>
    </location>
</feature>
<dbReference type="AlphaFoldDB" id="A0A6V7LZ75"/>
<evidence type="ECO:0000313" key="6">
    <source>
        <dbReference type="EMBL" id="CAD1581495.1"/>
    </source>
</evidence>
<dbReference type="InterPro" id="IPR036322">
    <property type="entry name" value="WD40_repeat_dom_sf"/>
</dbReference>
<evidence type="ECO:0000256" key="3">
    <source>
        <dbReference type="ARBA" id="ARBA00022737"/>
    </source>
</evidence>
<dbReference type="GO" id="GO:0006364">
    <property type="term" value="P:rRNA processing"/>
    <property type="evidence" value="ECO:0007669"/>
    <property type="project" value="InterPro"/>
</dbReference>
<evidence type="ECO:0000256" key="1">
    <source>
        <dbReference type="ARBA" id="ARBA00022553"/>
    </source>
</evidence>
<dbReference type="PRINTS" id="PR00320">
    <property type="entry name" value="GPROTEINBRPT"/>
</dbReference>
<feature type="repeat" description="WD" evidence="4">
    <location>
        <begin position="183"/>
        <end position="225"/>
    </location>
</feature>
<dbReference type="PANTHER" id="PTHR14091">
    <property type="entry name" value="PERIODIC TRYPTOPHAN PROTEIN 1"/>
    <property type="match status" value="1"/>
</dbReference>
<dbReference type="PROSITE" id="PS50294">
    <property type="entry name" value="WD_REPEATS_REGION"/>
    <property type="match status" value="2"/>
</dbReference>
<dbReference type="InterPro" id="IPR020472">
    <property type="entry name" value="WD40_PAC1"/>
</dbReference>
<keyword evidence="1" id="KW-0597">Phosphoprotein</keyword>
<organism evidence="6">
    <name type="scientific">Bracon brevicornis</name>
    <dbReference type="NCBI Taxonomy" id="1563983"/>
    <lineage>
        <taxon>Eukaryota</taxon>
        <taxon>Metazoa</taxon>
        <taxon>Ecdysozoa</taxon>
        <taxon>Arthropoda</taxon>
        <taxon>Hexapoda</taxon>
        <taxon>Insecta</taxon>
        <taxon>Pterygota</taxon>
        <taxon>Neoptera</taxon>
        <taxon>Endopterygota</taxon>
        <taxon>Hymenoptera</taxon>
        <taxon>Apocrita</taxon>
        <taxon>Ichneumonoidea</taxon>
        <taxon>Braconidae</taxon>
        <taxon>Braconinae</taxon>
        <taxon>Bracon</taxon>
    </lineage>
</organism>
<dbReference type="SMART" id="SM00320">
    <property type="entry name" value="WD40"/>
    <property type="match status" value="5"/>
</dbReference>
<keyword evidence="3" id="KW-0677">Repeat</keyword>
<evidence type="ECO:0000256" key="2">
    <source>
        <dbReference type="ARBA" id="ARBA00022574"/>
    </source>
</evidence>
<name>A0A6V7LZ75_9HYME</name>
<feature type="repeat" description="WD" evidence="4">
    <location>
        <begin position="311"/>
        <end position="345"/>
    </location>
</feature>
<protein>
    <submittedName>
        <fullName evidence="6">Uncharacterized protein</fullName>
    </submittedName>
</protein>
<dbReference type="Pfam" id="PF00400">
    <property type="entry name" value="WD40"/>
    <property type="match status" value="3"/>
</dbReference>